<dbReference type="AlphaFoldDB" id="A0A0E9R0B9"/>
<organism evidence="1">
    <name type="scientific">Anguilla anguilla</name>
    <name type="common">European freshwater eel</name>
    <name type="synonym">Muraena anguilla</name>
    <dbReference type="NCBI Taxonomy" id="7936"/>
    <lineage>
        <taxon>Eukaryota</taxon>
        <taxon>Metazoa</taxon>
        <taxon>Chordata</taxon>
        <taxon>Craniata</taxon>
        <taxon>Vertebrata</taxon>
        <taxon>Euteleostomi</taxon>
        <taxon>Actinopterygii</taxon>
        <taxon>Neopterygii</taxon>
        <taxon>Teleostei</taxon>
        <taxon>Anguilliformes</taxon>
        <taxon>Anguillidae</taxon>
        <taxon>Anguilla</taxon>
    </lineage>
</organism>
<reference evidence="1" key="2">
    <citation type="journal article" date="2015" name="Fish Shellfish Immunol.">
        <title>Early steps in the European eel (Anguilla anguilla)-Vibrio vulnificus interaction in the gills: Role of the RtxA13 toxin.</title>
        <authorList>
            <person name="Callol A."/>
            <person name="Pajuelo D."/>
            <person name="Ebbesson L."/>
            <person name="Teles M."/>
            <person name="MacKenzie S."/>
            <person name="Amaro C."/>
        </authorList>
    </citation>
    <scope>NUCLEOTIDE SEQUENCE</scope>
</reference>
<protein>
    <submittedName>
        <fullName evidence="1">Uncharacterized protein</fullName>
    </submittedName>
</protein>
<name>A0A0E9R0B9_ANGAN</name>
<reference evidence="1" key="1">
    <citation type="submission" date="2014-11" db="EMBL/GenBank/DDBJ databases">
        <authorList>
            <person name="Amaro Gonzalez C."/>
        </authorList>
    </citation>
    <scope>NUCLEOTIDE SEQUENCE</scope>
</reference>
<accession>A0A0E9R0B9</accession>
<evidence type="ECO:0000313" key="1">
    <source>
        <dbReference type="EMBL" id="JAH22559.1"/>
    </source>
</evidence>
<proteinExistence type="predicted"/>
<sequence length="20" mass="2346">MYTVCDVTLCIIYPFCLSNF</sequence>
<dbReference type="EMBL" id="GBXM01086018">
    <property type="protein sequence ID" value="JAH22559.1"/>
    <property type="molecule type" value="Transcribed_RNA"/>
</dbReference>